<comment type="caution">
    <text evidence="12">The sequence shown here is derived from an EMBL/GenBank/DDBJ whole genome shotgun (WGS) entry which is preliminary data.</text>
</comment>
<comment type="subcellular location">
    <subcellularLocation>
        <location evidence="2 11">Cytoplasm</location>
    </subcellularLocation>
</comment>
<protein>
    <recommendedName>
        <fullName evidence="11">Phosphoribosyl-ATP pyrophosphatase</fullName>
        <shortName evidence="11">PRA-PH</shortName>
        <ecNumber evidence="11">3.6.1.31</ecNumber>
    </recommendedName>
</protein>
<evidence type="ECO:0000256" key="10">
    <source>
        <dbReference type="ARBA" id="ARBA00023102"/>
    </source>
</evidence>
<keyword evidence="5 11" id="KW-0963">Cytoplasm</keyword>
<evidence type="ECO:0000256" key="7">
    <source>
        <dbReference type="ARBA" id="ARBA00022741"/>
    </source>
</evidence>
<evidence type="ECO:0000256" key="9">
    <source>
        <dbReference type="ARBA" id="ARBA00022840"/>
    </source>
</evidence>
<dbReference type="HAMAP" id="MF_01020">
    <property type="entry name" value="HisE"/>
    <property type="match status" value="1"/>
</dbReference>
<dbReference type="Gene3D" id="1.10.287.1080">
    <property type="entry name" value="MazG-like"/>
    <property type="match status" value="1"/>
</dbReference>
<dbReference type="Pfam" id="PF01503">
    <property type="entry name" value="PRA-PH"/>
    <property type="match status" value="1"/>
</dbReference>
<evidence type="ECO:0000313" key="12">
    <source>
        <dbReference type="EMBL" id="MDQ0511151.1"/>
    </source>
</evidence>
<evidence type="ECO:0000256" key="1">
    <source>
        <dbReference type="ARBA" id="ARBA00001460"/>
    </source>
</evidence>
<keyword evidence="8 11" id="KW-0378">Hydrolase</keyword>
<dbReference type="PANTHER" id="PTHR42945">
    <property type="entry name" value="HISTIDINE BIOSYNTHESIS BIFUNCTIONAL PROTEIN"/>
    <property type="match status" value="1"/>
</dbReference>
<evidence type="ECO:0000256" key="5">
    <source>
        <dbReference type="ARBA" id="ARBA00022490"/>
    </source>
</evidence>
<comment type="pathway">
    <text evidence="3 11">Amino-acid biosynthesis; L-histidine biosynthesis; L-histidine from 5-phospho-alpha-D-ribose 1-diphosphate: step 2/9.</text>
</comment>
<gene>
    <name evidence="11" type="primary">hisE</name>
    <name evidence="12" type="ORF">QOZ99_002047</name>
</gene>
<dbReference type="InterPro" id="IPR021130">
    <property type="entry name" value="PRib-ATP_PPHydrolase-like"/>
</dbReference>
<dbReference type="Proteomes" id="UP001235094">
    <property type="component" value="Unassembled WGS sequence"/>
</dbReference>
<keyword evidence="13" id="KW-1185">Reference proteome</keyword>
<proteinExistence type="inferred from homology"/>
<evidence type="ECO:0000256" key="3">
    <source>
        <dbReference type="ARBA" id="ARBA00005204"/>
    </source>
</evidence>
<evidence type="ECO:0000256" key="6">
    <source>
        <dbReference type="ARBA" id="ARBA00022605"/>
    </source>
</evidence>
<organism evidence="12 13">
    <name type="scientific">Ancylobacter amanitiformis</name>
    <dbReference type="NCBI Taxonomy" id="217069"/>
    <lineage>
        <taxon>Bacteria</taxon>
        <taxon>Pseudomonadati</taxon>
        <taxon>Pseudomonadota</taxon>
        <taxon>Alphaproteobacteria</taxon>
        <taxon>Hyphomicrobiales</taxon>
        <taxon>Xanthobacteraceae</taxon>
        <taxon>Ancylobacter</taxon>
    </lineage>
</organism>
<dbReference type="EC" id="3.6.1.31" evidence="11"/>
<keyword evidence="7 11" id="KW-0547">Nucleotide-binding</keyword>
<keyword evidence="6 11" id="KW-0028">Amino-acid biosynthesis</keyword>
<comment type="catalytic activity">
    <reaction evidence="1 11">
        <text>1-(5-phospho-beta-D-ribosyl)-ATP + H2O = 1-(5-phospho-beta-D-ribosyl)-5'-AMP + diphosphate + H(+)</text>
        <dbReference type="Rhea" id="RHEA:22828"/>
        <dbReference type="ChEBI" id="CHEBI:15377"/>
        <dbReference type="ChEBI" id="CHEBI:15378"/>
        <dbReference type="ChEBI" id="CHEBI:33019"/>
        <dbReference type="ChEBI" id="CHEBI:59457"/>
        <dbReference type="ChEBI" id="CHEBI:73183"/>
        <dbReference type="EC" id="3.6.1.31"/>
    </reaction>
</comment>
<dbReference type="PANTHER" id="PTHR42945:SF9">
    <property type="entry name" value="HISTIDINE BIOSYNTHESIS BIFUNCTIONAL PROTEIN HISIE"/>
    <property type="match status" value="1"/>
</dbReference>
<dbReference type="CDD" id="cd11534">
    <property type="entry name" value="NTP-PPase_HisIE_like"/>
    <property type="match status" value="1"/>
</dbReference>
<name>A0ABU0LR34_9HYPH</name>
<accession>A0ABU0LR34</accession>
<dbReference type="NCBIfam" id="NF001613">
    <property type="entry name" value="PRK00400.1-5"/>
    <property type="match status" value="1"/>
</dbReference>
<dbReference type="SUPFAM" id="SSF101386">
    <property type="entry name" value="all-alpha NTP pyrophosphatases"/>
    <property type="match status" value="1"/>
</dbReference>
<evidence type="ECO:0000256" key="2">
    <source>
        <dbReference type="ARBA" id="ARBA00004496"/>
    </source>
</evidence>
<evidence type="ECO:0000313" key="13">
    <source>
        <dbReference type="Proteomes" id="UP001235094"/>
    </source>
</evidence>
<evidence type="ECO:0000256" key="11">
    <source>
        <dbReference type="HAMAP-Rule" id="MF_01020"/>
    </source>
</evidence>
<dbReference type="NCBIfam" id="TIGR03188">
    <property type="entry name" value="histidine_hisI"/>
    <property type="match status" value="1"/>
</dbReference>
<keyword evidence="9 11" id="KW-0067">ATP-binding</keyword>
<keyword evidence="10 11" id="KW-0368">Histidine biosynthesis</keyword>
<evidence type="ECO:0000256" key="8">
    <source>
        <dbReference type="ARBA" id="ARBA00022801"/>
    </source>
</evidence>
<dbReference type="InterPro" id="IPR008179">
    <property type="entry name" value="HisE"/>
</dbReference>
<sequence>MADLSERVTLEQLAALVARRATGEGEASYTRTLLAKGVAKCAQKLGEEAVETALAAVGADTKAVVSETADLLYHLVVLLQARGVPLEDVYAELARRTRQSGLEEKASRPG</sequence>
<comment type="similarity">
    <text evidence="4 11">Belongs to the PRA-PH family.</text>
</comment>
<reference evidence="12 13" key="1">
    <citation type="submission" date="2023-07" db="EMBL/GenBank/DDBJ databases">
        <title>Genomic Encyclopedia of Type Strains, Phase IV (KMG-IV): sequencing the most valuable type-strain genomes for metagenomic binning, comparative biology and taxonomic classification.</title>
        <authorList>
            <person name="Goeker M."/>
        </authorList>
    </citation>
    <scope>NUCLEOTIDE SEQUENCE [LARGE SCALE GENOMIC DNA]</scope>
    <source>
        <strain evidence="12 13">DSM 15561</strain>
    </source>
</reference>
<dbReference type="RefSeq" id="WP_306889853.1">
    <property type="nucleotide sequence ID" value="NZ_JAUSVR010000005.1"/>
</dbReference>
<dbReference type="GO" id="GO:0004636">
    <property type="term" value="F:phosphoribosyl-ATP diphosphatase activity"/>
    <property type="evidence" value="ECO:0007669"/>
    <property type="project" value="UniProtKB-EC"/>
</dbReference>
<evidence type="ECO:0000256" key="4">
    <source>
        <dbReference type="ARBA" id="ARBA00009392"/>
    </source>
</evidence>
<dbReference type="EMBL" id="JAUSVR010000005">
    <property type="protein sequence ID" value="MDQ0511151.1"/>
    <property type="molecule type" value="Genomic_DNA"/>
</dbReference>